<dbReference type="SUPFAM" id="SSF53448">
    <property type="entry name" value="Nucleotide-diphospho-sugar transferases"/>
    <property type="match status" value="1"/>
</dbReference>
<name>A0AA37NI93_9FIRM</name>
<proteinExistence type="predicted"/>
<dbReference type="PANTHER" id="PTHR22916">
    <property type="entry name" value="GLYCOSYLTRANSFERASE"/>
    <property type="match status" value="1"/>
</dbReference>
<protein>
    <recommendedName>
        <fullName evidence="2">Glycosyltransferase 2-like domain-containing protein</fullName>
    </recommendedName>
</protein>
<dbReference type="RefSeq" id="WP_244052461.1">
    <property type="nucleotide sequence ID" value="NZ_BQNJ01000001.1"/>
</dbReference>
<keyword evidence="1" id="KW-0812">Transmembrane</keyword>
<comment type="caution">
    <text evidence="3">The sequence shown here is derived from an EMBL/GenBank/DDBJ whole genome shotgun (WGS) entry which is preliminary data.</text>
</comment>
<dbReference type="Proteomes" id="UP001055091">
    <property type="component" value="Unassembled WGS sequence"/>
</dbReference>
<dbReference type="InterPro" id="IPR001173">
    <property type="entry name" value="Glyco_trans_2-like"/>
</dbReference>
<keyword evidence="1" id="KW-0472">Membrane</keyword>
<evidence type="ECO:0000256" key="1">
    <source>
        <dbReference type="SAM" id="Phobius"/>
    </source>
</evidence>
<reference evidence="3" key="1">
    <citation type="submission" date="2022-01" db="EMBL/GenBank/DDBJ databases">
        <title>Novel bile acid biosynthetic pathways are enriched in the microbiome of centenarians.</title>
        <authorList>
            <person name="Sato Y."/>
            <person name="Atarashi K."/>
            <person name="Plichta R.D."/>
            <person name="Arai Y."/>
            <person name="Sasajima S."/>
            <person name="Kearney M.S."/>
            <person name="Suda W."/>
            <person name="Takeshita K."/>
            <person name="Sasaki T."/>
            <person name="Okamoto S."/>
            <person name="Skelly N.A."/>
            <person name="Okamura Y."/>
            <person name="Vlamakis H."/>
            <person name="Li Y."/>
            <person name="Tanoue T."/>
            <person name="Takei H."/>
            <person name="Nittono H."/>
            <person name="Narushima S."/>
            <person name="Irie J."/>
            <person name="Itoh H."/>
            <person name="Moriya K."/>
            <person name="Sugiura Y."/>
            <person name="Suematsu M."/>
            <person name="Moritoki N."/>
            <person name="Shibata S."/>
            <person name="Littman R.D."/>
            <person name="Fischbach A.M."/>
            <person name="Uwamino Y."/>
            <person name="Inoue T."/>
            <person name="Honda A."/>
            <person name="Hattori M."/>
            <person name="Murai T."/>
            <person name="Xavier J.R."/>
            <person name="Hirose N."/>
            <person name="Honda K."/>
        </authorList>
    </citation>
    <scope>NUCLEOTIDE SEQUENCE</scope>
    <source>
        <strain evidence="3">CE91-St55</strain>
    </source>
</reference>
<dbReference type="EMBL" id="BQNJ01000001">
    <property type="protein sequence ID" value="GKG99046.1"/>
    <property type="molecule type" value="Genomic_DNA"/>
</dbReference>
<dbReference type="InterPro" id="IPR029044">
    <property type="entry name" value="Nucleotide-diphossugar_trans"/>
</dbReference>
<sequence>MNNLDNTMVSIIILCYRHFNFIFDAISSVLCQNYESLELIISDDGSDDFPQEAIYNYILKNKRNNIKHFLINHEKQNCGTVKHLNKAIKLARGHYIIALAGDDCLYNKTVVQKYIEGFERAEDNVYIEMAQTAMYDRNLNELLSYYLKPSVKSALQTEQYKYELFNLLAYSPCLPSTSTCFKRSFFDIFGWFDEQYTLIEDWPMHLRLAREGWKIHYENFIAIKHRDGGISHGGIGAFSKTKFQYYCDLLKIRDNEIQPYLYLLNDNVKQSVEKQNKREKLWIESQFYKFTGEKKHLINFIFSHPLYVCKRGIIFLSHHVYKTSQKLLAISIILMMTAPMVATIFDYTGLFGTLINIKNVYSLSICTFIISLMLMMPCLVCKIIEKIEEFPSSCLYIG</sequence>
<feature type="domain" description="Glycosyltransferase 2-like" evidence="2">
    <location>
        <begin position="10"/>
        <end position="128"/>
    </location>
</feature>
<dbReference type="GO" id="GO:0016758">
    <property type="term" value="F:hexosyltransferase activity"/>
    <property type="evidence" value="ECO:0007669"/>
    <property type="project" value="UniProtKB-ARBA"/>
</dbReference>
<dbReference type="PANTHER" id="PTHR22916:SF3">
    <property type="entry name" value="UDP-GLCNAC:BETAGAL BETA-1,3-N-ACETYLGLUCOSAMINYLTRANSFERASE-LIKE PROTEIN 1"/>
    <property type="match status" value="1"/>
</dbReference>
<dbReference type="Gene3D" id="3.90.550.10">
    <property type="entry name" value="Spore Coat Polysaccharide Biosynthesis Protein SpsA, Chain A"/>
    <property type="match status" value="1"/>
</dbReference>
<evidence type="ECO:0000259" key="2">
    <source>
        <dbReference type="Pfam" id="PF00535"/>
    </source>
</evidence>
<dbReference type="Pfam" id="PF00535">
    <property type="entry name" value="Glycos_transf_2"/>
    <property type="match status" value="1"/>
</dbReference>
<evidence type="ECO:0000313" key="3">
    <source>
        <dbReference type="EMBL" id="GKG99046.1"/>
    </source>
</evidence>
<organism evidence="3 4">
    <name type="scientific">Hungatella hathewayi</name>
    <dbReference type="NCBI Taxonomy" id="154046"/>
    <lineage>
        <taxon>Bacteria</taxon>
        <taxon>Bacillati</taxon>
        <taxon>Bacillota</taxon>
        <taxon>Clostridia</taxon>
        <taxon>Lachnospirales</taxon>
        <taxon>Lachnospiraceae</taxon>
        <taxon>Hungatella</taxon>
    </lineage>
</organism>
<dbReference type="AlphaFoldDB" id="A0AA37NI93"/>
<gene>
    <name evidence="3" type="ORF">CE91St55_10280</name>
</gene>
<keyword evidence="1" id="KW-1133">Transmembrane helix</keyword>
<feature type="transmembrane region" description="Helical" evidence="1">
    <location>
        <begin position="327"/>
        <end position="348"/>
    </location>
</feature>
<feature type="transmembrane region" description="Helical" evidence="1">
    <location>
        <begin position="360"/>
        <end position="380"/>
    </location>
</feature>
<accession>A0AA37NI93</accession>
<evidence type="ECO:0000313" key="4">
    <source>
        <dbReference type="Proteomes" id="UP001055091"/>
    </source>
</evidence>